<dbReference type="EMBL" id="FOTS01000056">
    <property type="protein sequence ID" value="SFM22062.1"/>
    <property type="molecule type" value="Genomic_DNA"/>
</dbReference>
<dbReference type="AlphaFoldDB" id="A0A1I4P2R7"/>
<evidence type="ECO:0000313" key="1">
    <source>
        <dbReference type="EMBL" id="SFM22062.1"/>
    </source>
</evidence>
<keyword evidence="2" id="KW-1185">Reference proteome</keyword>
<dbReference type="RefSeq" id="WP_175490657.1">
    <property type="nucleotide sequence ID" value="NZ_FOTS01000056.1"/>
</dbReference>
<proteinExistence type="predicted"/>
<organism evidence="1 2">
    <name type="scientific">Pelosinus propionicus DSM 13327</name>
    <dbReference type="NCBI Taxonomy" id="1123291"/>
    <lineage>
        <taxon>Bacteria</taxon>
        <taxon>Bacillati</taxon>
        <taxon>Bacillota</taxon>
        <taxon>Negativicutes</taxon>
        <taxon>Selenomonadales</taxon>
        <taxon>Sporomusaceae</taxon>
        <taxon>Pelosinus</taxon>
    </lineage>
</organism>
<sequence>MPITQSTEKCKVGRQVITYVRIHEPAEDDDERKMNAIKIALKSNPPVKDENLEAG</sequence>
<name>A0A1I4P2R7_9FIRM</name>
<reference evidence="2" key="1">
    <citation type="submission" date="2016-10" db="EMBL/GenBank/DDBJ databases">
        <authorList>
            <person name="Varghese N."/>
            <person name="Submissions S."/>
        </authorList>
    </citation>
    <scope>NUCLEOTIDE SEQUENCE [LARGE SCALE GENOMIC DNA]</scope>
    <source>
        <strain evidence="2">DSM 13327</strain>
    </source>
</reference>
<evidence type="ECO:0000313" key="2">
    <source>
        <dbReference type="Proteomes" id="UP000199520"/>
    </source>
</evidence>
<gene>
    <name evidence="1" type="ORF">SAMN04490355_105642</name>
</gene>
<protein>
    <submittedName>
        <fullName evidence="1">Uncharacterized protein</fullName>
    </submittedName>
</protein>
<dbReference type="STRING" id="1123291.SAMN04490355_105642"/>
<accession>A0A1I4P2R7</accession>
<dbReference type="Proteomes" id="UP000199520">
    <property type="component" value="Unassembled WGS sequence"/>
</dbReference>